<gene>
    <name evidence="1" type="ORF">CLV82_0556</name>
</gene>
<dbReference type="OrthoDB" id="982482at2"/>
<evidence type="ECO:0000313" key="1">
    <source>
        <dbReference type="EMBL" id="TDQ32723.1"/>
    </source>
</evidence>
<name>A0A4R6TRF6_9FLAO</name>
<keyword evidence="1" id="KW-0449">Lipoprotein</keyword>
<dbReference type="EMBL" id="SNYI01000001">
    <property type="protein sequence ID" value="TDQ32723.1"/>
    <property type="molecule type" value="Genomic_DNA"/>
</dbReference>
<dbReference type="Proteomes" id="UP000295468">
    <property type="component" value="Unassembled WGS sequence"/>
</dbReference>
<dbReference type="Pfam" id="PF14109">
    <property type="entry name" value="GldH_lipo"/>
    <property type="match status" value="1"/>
</dbReference>
<comment type="caution">
    <text evidence="1">The sequence shown here is derived from an EMBL/GenBank/DDBJ whole genome shotgun (WGS) entry which is preliminary data.</text>
</comment>
<accession>A0A4R6TRF6</accession>
<reference evidence="1 2" key="1">
    <citation type="submission" date="2019-03" db="EMBL/GenBank/DDBJ databases">
        <title>Genomic Encyclopedia of Archaeal and Bacterial Type Strains, Phase II (KMG-II): from individual species to whole genera.</title>
        <authorList>
            <person name="Goeker M."/>
        </authorList>
    </citation>
    <scope>NUCLEOTIDE SEQUENCE [LARGE SCALE GENOMIC DNA]</scope>
    <source>
        <strain evidence="1 2">DSM 18435</strain>
    </source>
</reference>
<sequence length="160" mass="17969">MRNLLLGLVCALALLSCNDNLVYTRSESTTGGSWDRDEVMTFTFKAPDTIQSHNLYFNIRNDDRFPYSNLFVIAAFNTPGGETSIDTLEYEMARPDGTWMGKGQGSIKENKLWFKEAMVFPDTGEYTVTLQHAMRKNGDVEGVVELPGITDVGLEIEKQE</sequence>
<organism evidence="1 2">
    <name type="scientific">Zeaxanthinibacter enoshimensis</name>
    <dbReference type="NCBI Taxonomy" id="392009"/>
    <lineage>
        <taxon>Bacteria</taxon>
        <taxon>Pseudomonadati</taxon>
        <taxon>Bacteroidota</taxon>
        <taxon>Flavobacteriia</taxon>
        <taxon>Flavobacteriales</taxon>
        <taxon>Flavobacteriaceae</taxon>
        <taxon>Zeaxanthinibacter</taxon>
    </lineage>
</organism>
<proteinExistence type="predicted"/>
<dbReference type="PROSITE" id="PS51257">
    <property type="entry name" value="PROKAR_LIPOPROTEIN"/>
    <property type="match status" value="1"/>
</dbReference>
<dbReference type="NCBIfam" id="TIGR03511">
    <property type="entry name" value="GldH_lipo"/>
    <property type="match status" value="1"/>
</dbReference>
<keyword evidence="2" id="KW-1185">Reference proteome</keyword>
<dbReference type="RefSeq" id="WP_133642761.1">
    <property type="nucleotide sequence ID" value="NZ_SNYI01000001.1"/>
</dbReference>
<dbReference type="AlphaFoldDB" id="A0A4R6TRF6"/>
<protein>
    <submittedName>
        <fullName evidence="1">Gliding motility-associated lipoprotein GldH</fullName>
    </submittedName>
</protein>
<evidence type="ECO:0000313" key="2">
    <source>
        <dbReference type="Proteomes" id="UP000295468"/>
    </source>
</evidence>
<dbReference type="InterPro" id="IPR020018">
    <property type="entry name" value="Motility-assoc_lipoprot_GldH"/>
</dbReference>